<organism evidence="1">
    <name type="scientific">Desmodus rotundus</name>
    <name type="common">Vampire bat</name>
    <dbReference type="NCBI Taxonomy" id="9430"/>
    <lineage>
        <taxon>Eukaryota</taxon>
        <taxon>Metazoa</taxon>
        <taxon>Chordata</taxon>
        <taxon>Craniata</taxon>
        <taxon>Vertebrata</taxon>
        <taxon>Euteleostomi</taxon>
        <taxon>Mammalia</taxon>
        <taxon>Eutheria</taxon>
        <taxon>Laurasiatheria</taxon>
        <taxon>Chiroptera</taxon>
        <taxon>Yangochiroptera</taxon>
        <taxon>Phyllostomidae</taxon>
        <taxon>Desmodontinae</taxon>
        <taxon>Desmodus</taxon>
    </lineage>
</organism>
<proteinExistence type="evidence at transcript level"/>
<evidence type="ECO:0000313" key="1">
    <source>
        <dbReference type="EMBL" id="JAA44906.1"/>
    </source>
</evidence>
<dbReference type="AlphaFoldDB" id="K9IW90"/>
<protein>
    <submittedName>
        <fullName evidence="1">Putative secreted protein</fullName>
    </submittedName>
</protein>
<dbReference type="EMBL" id="GABZ01008619">
    <property type="protein sequence ID" value="JAA44906.1"/>
    <property type="molecule type" value="mRNA"/>
</dbReference>
<sequence>MMFYRDCIETCMTLLTCIVLLTNVTQINSIKKKKRKEGETQWELQDENNEMRGRVRGFCLLVVRWLVLRWERFERAQLENTVERERLPIQDRRDKAKLLTREQQ</sequence>
<reference evidence="1" key="1">
    <citation type="submission" date="2012-11" db="EMBL/GenBank/DDBJ databases">
        <title>The Vampirome: Transcriptome and Proteome Analysis of the Submandibular and Accessory Glands of the Vampire Bat and Vector of Human Rabies, Desmodus rotundus.</title>
        <authorList>
            <person name="Francischetti I.M.B."/>
            <person name="Assumpcao T.C.F."/>
            <person name="Ma D."/>
            <person name="Vicente E.C."/>
            <person name="Ribeiro J.M.C."/>
        </authorList>
    </citation>
    <scope>NUCLEOTIDE SEQUENCE</scope>
    <source>
        <tissue evidence="1">Salivary gland</tissue>
    </source>
</reference>
<name>K9IW90_DESRO</name>
<accession>K9IW90</accession>